<dbReference type="AlphaFoldDB" id="D6YST1"/>
<dbReference type="InterPro" id="IPR012340">
    <property type="entry name" value="NA-bd_OB-fold"/>
</dbReference>
<dbReference type="InterPro" id="IPR011114">
    <property type="entry name" value="RuvA_C"/>
</dbReference>
<dbReference type="eggNOG" id="COG0632">
    <property type="taxonomic scope" value="Bacteria"/>
</dbReference>
<evidence type="ECO:0000259" key="7">
    <source>
        <dbReference type="SMART" id="SM00278"/>
    </source>
</evidence>
<dbReference type="HOGENOM" id="CLU_087936_0_0_0"/>
<dbReference type="GO" id="GO:0006281">
    <property type="term" value="P:DNA repair"/>
    <property type="evidence" value="ECO:0007669"/>
    <property type="project" value="UniProtKB-UniRule"/>
</dbReference>
<dbReference type="RefSeq" id="WP_013182828.1">
    <property type="nucleotide sequence ID" value="NC_014225.1"/>
</dbReference>
<dbReference type="Gene3D" id="1.10.150.20">
    <property type="entry name" value="5' to 3' exonuclease, C-terminal subdomain"/>
    <property type="match status" value="1"/>
</dbReference>
<dbReference type="GO" id="GO:0016787">
    <property type="term" value="F:hydrolase activity"/>
    <property type="evidence" value="ECO:0007669"/>
    <property type="project" value="UniProtKB-KW"/>
</dbReference>
<dbReference type="SUPFAM" id="SSF46929">
    <property type="entry name" value="DNA helicase RuvA subunit, C-terminal domain"/>
    <property type="match status" value="1"/>
</dbReference>
<evidence type="ECO:0000256" key="6">
    <source>
        <dbReference type="HAMAP-Rule" id="MF_00031"/>
    </source>
</evidence>
<feature type="region of interest" description="Domain III" evidence="6">
    <location>
        <begin position="155"/>
        <end position="202"/>
    </location>
</feature>
<dbReference type="SUPFAM" id="SSF50249">
    <property type="entry name" value="Nucleic acid-binding proteins"/>
    <property type="match status" value="1"/>
</dbReference>
<keyword evidence="8" id="KW-0067">ATP-binding</keyword>
<keyword evidence="4 6" id="KW-0233">DNA recombination</keyword>
<evidence type="ECO:0000256" key="4">
    <source>
        <dbReference type="ARBA" id="ARBA00023172"/>
    </source>
</evidence>
<accession>D6YST1</accession>
<dbReference type="GO" id="GO:0009379">
    <property type="term" value="C:Holliday junction helicase complex"/>
    <property type="evidence" value="ECO:0007669"/>
    <property type="project" value="InterPro"/>
</dbReference>
<dbReference type="HAMAP" id="MF_00031">
    <property type="entry name" value="DNA_HJ_migration_RuvA"/>
    <property type="match status" value="1"/>
</dbReference>
<dbReference type="Pfam" id="PF01330">
    <property type="entry name" value="RuvA_N"/>
    <property type="match status" value="1"/>
</dbReference>
<dbReference type="Pfam" id="PF07499">
    <property type="entry name" value="RuvA_C"/>
    <property type="match status" value="1"/>
</dbReference>
<evidence type="ECO:0000256" key="1">
    <source>
        <dbReference type="ARBA" id="ARBA00022490"/>
    </source>
</evidence>
<dbReference type="Gene3D" id="1.10.8.10">
    <property type="entry name" value="DNA helicase RuvA subunit, C-terminal domain"/>
    <property type="match status" value="1"/>
</dbReference>
<dbReference type="Pfam" id="PF14520">
    <property type="entry name" value="HHH_5"/>
    <property type="match status" value="1"/>
</dbReference>
<comment type="function">
    <text evidence="6">The RuvA-RuvB-RuvC complex processes Holliday junction (HJ) DNA during genetic recombination and DNA repair, while the RuvA-RuvB complex plays an important role in the rescue of blocked DNA replication forks via replication fork reversal (RFR). RuvA specifically binds to HJ cruciform DNA, conferring on it an open structure. The RuvB hexamer acts as an ATP-dependent pump, pulling dsDNA into and through the RuvAB complex. HJ branch migration allows RuvC to scan DNA until it finds its consensus sequence, where it cleaves and resolves the cruciform DNA.</text>
</comment>
<evidence type="ECO:0000313" key="9">
    <source>
        <dbReference type="Proteomes" id="UP000001505"/>
    </source>
</evidence>
<comment type="caution">
    <text evidence="6">Lacks conserved residue(s) required for the propagation of feature annotation.</text>
</comment>
<dbReference type="GO" id="GO:0005737">
    <property type="term" value="C:cytoplasm"/>
    <property type="evidence" value="ECO:0007669"/>
    <property type="project" value="UniProtKB-SubCell"/>
</dbReference>
<proteinExistence type="inferred from homology"/>
<dbReference type="InterPro" id="IPR013849">
    <property type="entry name" value="DNA_helicase_Holl-junc_RuvA_I"/>
</dbReference>
<comment type="subunit">
    <text evidence="6">Homotetramer. Forms an RuvA(8)-RuvB(12)-Holliday junction (HJ) complex. HJ DNA is sandwiched between 2 RuvA tetramers; dsDNA enters through RuvA and exits via RuvB. An RuvB hexamer assembles on each DNA strand where it exits the tetramer. Each RuvB hexamer is contacted by two RuvA subunits (via domain III) on 2 adjacent RuvB subunits; this complex drives branch migration. In the full resolvosome a probable DNA-RuvA(4)-RuvB(12)-RuvC(2) complex forms which resolves the HJ.</text>
</comment>
<comment type="domain">
    <text evidence="6">Has three domains with a flexible linker between the domains II and III and assumes an 'L' shape. Domain III is highly mobile and contacts RuvB.</text>
</comment>
<dbReference type="STRING" id="716544.wcw_1787"/>
<evidence type="ECO:0000256" key="3">
    <source>
        <dbReference type="ARBA" id="ARBA00023125"/>
    </source>
</evidence>
<dbReference type="GO" id="GO:0006310">
    <property type="term" value="P:DNA recombination"/>
    <property type="evidence" value="ECO:0007669"/>
    <property type="project" value="UniProtKB-UniRule"/>
</dbReference>
<keyword evidence="9" id="KW-1185">Reference proteome</keyword>
<comment type="subcellular location">
    <subcellularLocation>
        <location evidence="6">Cytoplasm</location>
    </subcellularLocation>
</comment>
<feature type="region of interest" description="Domain I" evidence="6">
    <location>
        <begin position="1"/>
        <end position="64"/>
    </location>
</feature>
<keyword evidence="8" id="KW-0547">Nucleotide-binding</keyword>
<dbReference type="InterPro" id="IPR003583">
    <property type="entry name" value="Hlx-hairpin-Hlx_DNA-bd_motif"/>
</dbReference>
<dbReference type="SMART" id="SM00278">
    <property type="entry name" value="HhH1"/>
    <property type="match status" value="2"/>
</dbReference>
<dbReference type="CDD" id="cd14332">
    <property type="entry name" value="UBA_RuvA_C"/>
    <property type="match status" value="1"/>
</dbReference>
<dbReference type="KEGG" id="wch:wcw_1787"/>
<feature type="domain" description="Helix-hairpin-helix DNA-binding motif class 1" evidence="7">
    <location>
        <begin position="73"/>
        <end position="92"/>
    </location>
</feature>
<comment type="similarity">
    <text evidence="6">Belongs to the RuvA family.</text>
</comment>
<dbReference type="InterPro" id="IPR000085">
    <property type="entry name" value="RuvA"/>
</dbReference>
<dbReference type="NCBIfam" id="TIGR00084">
    <property type="entry name" value="ruvA"/>
    <property type="match status" value="1"/>
</dbReference>
<name>D6YST1_WADCW</name>
<dbReference type="Proteomes" id="UP000001505">
    <property type="component" value="Chromosome"/>
</dbReference>
<dbReference type="GO" id="GO:0009378">
    <property type="term" value="F:four-way junction helicase activity"/>
    <property type="evidence" value="ECO:0007669"/>
    <property type="project" value="InterPro"/>
</dbReference>
<keyword evidence="2 6" id="KW-0227">DNA damage</keyword>
<reference evidence="8 9" key="1">
    <citation type="journal article" date="2010" name="PLoS ONE">
        <title>The Waddlia genome: a window into chlamydial biology.</title>
        <authorList>
            <person name="Bertelli C."/>
            <person name="Collyn F."/>
            <person name="Croxatto A."/>
            <person name="Ruckert C."/>
            <person name="Polkinghorne A."/>
            <person name="Kebbi-Beghdadi C."/>
            <person name="Goesmann A."/>
            <person name="Vaughan L."/>
            <person name="Greub G."/>
        </authorList>
    </citation>
    <scope>NUCLEOTIDE SEQUENCE [LARGE SCALE GENOMIC DNA]</scope>
    <source>
        <strain evidence="9">ATCC VR-1470 / WSU 86-1044</strain>
    </source>
</reference>
<dbReference type="GO" id="GO:0048476">
    <property type="term" value="C:Holliday junction resolvase complex"/>
    <property type="evidence" value="ECO:0007669"/>
    <property type="project" value="UniProtKB-UniRule"/>
</dbReference>
<dbReference type="GO" id="GO:0000400">
    <property type="term" value="F:four-way junction DNA binding"/>
    <property type="evidence" value="ECO:0007669"/>
    <property type="project" value="UniProtKB-UniRule"/>
</dbReference>
<dbReference type="EMBL" id="CP001928">
    <property type="protein sequence ID" value="ADI39126.1"/>
    <property type="molecule type" value="Genomic_DNA"/>
</dbReference>
<evidence type="ECO:0000313" key="8">
    <source>
        <dbReference type="EMBL" id="ADI39126.1"/>
    </source>
</evidence>
<evidence type="ECO:0000256" key="2">
    <source>
        <dbReference type="ARBA" id="ARBA00022763"/>
    </source>
</evidence>
<dbReference type="GO" id="GO:0005524">
    <property type="term" value="F:ATP binding"/>
    <property type="evidence" value="ECO:0007669"/>
    <property type="project" value="InterPro"/>
</dbReference>
<dbReference type="SUPFAM" id="SSF47781">
    <property type="entry name" value="RuvA domain 2-like"/>
    <property type="match status" value="1"/>
</dbReference>
<dbReference type="InterPro" id="IPR036267">
    <property type="entry name" value="RuvA_C_sf"/>
</dbReference>
<evidence type="ECO:0000256" key="5">
    <source>
        <dbReference type="ARBA" id="ARBA00023204"/>
    </source>
</evidence>
<organism evidence="8 9">
    <name type="scientific">Waddlia chondrophila (strain ATCC VR-1470 / WSU 86-1044)</name>
    <dbReference type="NCBI Taxonomy" id="716544"/>
    <lineage>
        <taxon>Bacteria</taxon>
        <taxon>Pseudomonadati</taxon>
        <taxon>Chlamydiota</taxon>
        <taxon>Chlamydiia</taxon>
        <taxon>Parachlamydiales</taxon>
        <taxon>Waddliaceae</taxon>
        <taxon>Waddlia</taxon>
    </lineage>
</organism>
<gene>
    <name evidence="6 8" type="primary">ruvA</name>
    <name evidence="8" type="ordered locus">wcw_1787</name>
</gene>
<dbReference type="InterPro" id="IPR010994">
    <property type="entry name" value="RuvA_2-like"/>
</dbReference>
<dbReference type="Gene3D" id="2.40.50.140">
    <property type="entry name" value="Nucleic acid-binding proteins"/>
    <property type="match status" value="1"/>
</dbReference>
<keyword evidence="8" id="KW-0378">Hydrolase</keyword>
<keyword evidence="3 6" id="KW-0238">DNA-binding</keyword>
<keyword evidence="8" id="KW-0347">Helicase</keyword>
<keyword evidence="1 6" id="KW-0963">Cytoplasm</keyword>
<dbReference type="OrthoDB" id="5293449at2"/>
<feature type="domain" description="Helix-hairpin-helix DNA-binding motif class 1" evidence="7">
    <location>
        <begin position="108"/>
        <end position="127"/>
    </location>
</feature>
<sequence>MIYFIRGILIQSTPGIAILETGGIGYKVHIPASTYPKLPQIGQEALLHTSMVVREVSQTLYGFFYSEERDLFEELTTVSGIGPKIALALIGHLSVEEMHAAIGNQEVAMISKVPGIGKKTAQRLVIELRDKVQKGGKYSLPSDFAIQVGTDSRGQKIADAMSALLNLGYNQSTAQKALKKSLSNFPETIDLTELITDALKNV</sequence>
<keyword evidence="5 6" id="KW-0234">DNA repair</keyword>
<protein>
    <recommendedName>
        <fullName evidence="6">Holliday junction branch migration complex subunit RuvA</fullName>
    </recommendedName>
</protein>